<dbReference type="Pfam" id="PF04358">
    <property type="entry name" value="DsrC"/>
    <property type="match status" value="1"/>
</dbReference>
<organism evidence="1">
    <name type="scientific">Acididesulfobacillus acetoxydans</name>
    <dbReference type="NCBI Taxonomy" id="1561005"/>
    <lineage>
        <taxon>Bacteria</taxon>
        <taxon>Bacillati</taxon>
        <taxon>Bacillota</taxon>
        <taxon>Clostridia</taxon>
        <taxon>Eubacteriales</taxon>
        <taxon>Peptococcaceae</taxon>
        <taxon>Acididesulfobacillus</taxon>
    </lineage>
</organism>
<gene>
    <name evidence="1" type="ORF">DEACI_4132</name>
</gene>
<reference evidence="1" key="1">
    <citation type="submission" date="2020-01" db="EMBL/GenBank/DDBJ databases">
        <authorList>
            <person name="Hornung B."/>
        </authorList>
    </citation>
    <scope>NUCLEOTIDE SEQUENCE</scope>
    <source>
        <strain evidence="1">PacBioINE</strain>
    </source>
</reference>
<accession>A0A8S0WAB5</accession>
<dbReference type="RefSeq" id="WP_240986543.1">
    <property type="nucleotide sequence ID" value="NZ_LR746496.1"/>
</dbReference>
<dbReference type="SUPFAM" id="SSF69721">
    <property type="entry name" value="DsrC, the gamma subunit of dissimilatory sulfite reductase"/>
    <property type="match status" value="1"/>
</dbReference>
<evidence type="ECO:0000313" key="1">
    <source>
        <dbReference type="EMBL" id="CAA7603309.1"/>
    </source>
</evidence>
<dbReference type="InterPro" id="IPR007453">
    <property type="entry name" value="DsrC/TusE"/>
</dbReference>
<proteinExistence type="predicted"/>
<dbReference type="AlphaFoldDB" id="A0A8S0WAB5"/>
<name>A0A8S0WAB5_9FIRM</name>
<dbReference type="EMBL" id="LR746496">
    <property type="protein sequence ID" value="CAA7603309.1"/>
    <property type="molecule type" value="Genomic_DNA"/>
</dbReference>
<dbReference type="KEGG" id="aacx:DEACI_4132"/>
<dbReference type="InterPro" id="IPR025526">
    <property type="entry name" value="DsrC-like_dom_sf"/>
</dbReference>
<protein>
    <submittedName>
        <fullName evidence="1">DsrC-like domain protein</fullName>
    </submittedName>
</protein>
<dbReference type="Proteomes" id="UP000836597">
    <property type="component" value="Chromosome"/>
</dbReference>
<sequence>MSRFSILGSAVRRHYLSLGAVCVEDENIWDEMITKILDKEGIAVITSEHRKVMAAVRKSYLERGGAPSVKEICELTGLTLSAFFRLYTDWAHTIFVIDGIVSTVLGIPFGSFECC</sequence>